<sequence>MSIHWQQLFMTSTTTVMLFTKIVKVTRRFTIIDWFFVK</sequence>
<keyword evidence="1" id="KW-1185">Reference proteome</keyword>
<proteinExistence type="predicted"/>
<reference evidence="2" key="1">
    <citation type="submission" date="2017-02" db="UniProtKB">
        <authorList>
            <consortium name="WormBaseParasite"/>
        </authorList>
    </citation>
    <scope>IDENTIFICATION</scope>
</reference>
<protein>
    <submittedName>
        <fullName evidence="2">Uncharacterized protein</fullName>
    </submittedName>
</protein>
<dbReference type="AlphaFoldDB" id="A0A0M3IMW2"/>
<accession>A0A0M3IMW2</accession>
<evidence type="ECO:0000313" key="1">
    <source>
        <dbReference type="Proteomes" id="UP000036681"/>
    </source>
</evidence>
<name>A0A0M3IMW2_ASCLU</name>
<organism evidence="1 2">
    <name type="scientific">Ascaris lumbricoides</name>
    <name type="common">Giant roundworm</name>
    <dbReference type="NCBI Taxonomy" id="6252"/>
    <lineage>
        <taxon>Eukaryota</taxon>
        <taxon>Metazoa</taxon>
        <taxon>Ecdysozoa</taxon>
        <taxon>Nematoda</taxon>
        <taxon>Chromadorea</taxon>
        <taxon>Rhabditida</taxon>
        <taxon>Spirurina</taxon>
        <taxon>Ascaridomorpha</taxon>
        <taxon>Ascaridoidea</taxon>
        <taxon>Ascarididae</taxon>
        <taxon>Ascaris</taxon>
    </lineage>
</organism>
<evidence type="ECO:0000313" key="2">
    <source>
        <dbReference type="WBParaSite" id="ALUE_0002009001-mRNA-1"/>
    </source>
</evidence>
<dbReference type="WBParaSite" id="ALUE_0002009001-mRNA-1">
    <property type="protein sequence ID" value="ALUE_0002009001-mRNA-1"/>
    <property type="gene ID" value="ALUE_0002009001"/>
</dbReference>
<dbReference type="Proteomes" id="UP000036681">
    <property type="component" value="Unplaced"/>
</dbReference>